<keyword evidence="2" id="KW-0238">DNA-binding</keyword>
<keyword evidence="3" id="KW-0804">Transcription</keyword>
<dbReference type="SMART" id="SM00895">
    <property type="entry name" value="FCD"/>
    <property type="match status" value="1"/>
</dbReference>
<sequence>MIVRKRVSHQIIDEIKNKIRTGEFPVDSKLPSENELAKMFNVSRVPIREALSALASHGIIESVHGGGSYVRPKPLEQLLDQPLMEVISYHQVIELLETRIILETKAAALAAERHEEEDLNKMYEAQEMLFKELHDPDKINDKADFLFHQSILHSTKNNVLIHTLENLSDIYNRALKASLTINTRIKGKKLQVYEEHQSILKAISLKDAKGAEQQMYIHLSNSMEKLKARRSEFHEG</sequence>
<dbReference type="SMART" id="SM00345">
    <property type="entry name" value="HTH_GNTR"/>
    <property type="match status" value="1"/>
</dbReference>
<dbReference type="PANTHER" id="PTHR43537">
    <property type="entry name" value="TRANSCRIPTIONAL REGULATOR, GNTR FAMILY"/>
    <property type="match status" value="1"/>
</dbReference>
<organism evidence="5 6">
    <name type="scientific">Rossellomorea oryzaecorticis</name>
    <dbReference type="NCBI Taxonomy" id="1396505"/>
    <lineage>
        <taxon>Bacteria</taxon>
        <taxon>Bacillati</taxon>
        <taxon>Bacillota</taxon>
        <taxon>Bacilli</taxon>
        <taxon>Bacillales</taxon>
        <taxon>Bacillaceae</taxon>
        <taxon>Rossellomorea</taxon>
    </lineage>
</organism>
<evidence type="ECO:0000256" key="1">
    <source>
        <dbReference type="ARBA" id="ARBA00023015"/>
    </source>
</evidence>
<keyword evidence="1" id="KW-0805">Transcription regulation</keyword>
<dbReference type="EMBL" id="JBBYAF010000001">
    <property type="protein sequence ID" value="MEL3970831.1"/>
    <property type="molecule type" value="Genomic_DNA"/>
</dbReference>
<evidence type="ECO:0000256" key="2">
    <source>
        <dbReference type="ARBA" id="ARBA00023125"/>
    </source>
</evidence>
<dbReference type="Gene3D" id="1.10.10.10">
    <property type="entry name" value="Winged helix-like DNA-binding domain superfamily/Winged helix DNA-binding domain"/>
    <property type="match status" value="1"/>
</dbReference>
<accession>A0ABU9K403</accession>
<dbReference type="PRINTS" id="PR00035">
    <property type="entry name" value="HTHGNTR"/>
</dbReference>
<dbReference type="InterPro" id="IPR011711">
    <property type="entry name" value="GntR_C"/>
</dbReference>
<comment type="caution">
    <text evidence="5">The sequence shown here is derived from an EMBL/GenBank/DDBJ whole genome shotgun (WGS) entry which is preliminary data.</text>
</comment>
<keyword evidence="6" id="KW-1185">Reference proteome</keyword>
<dbReference type="SUPFAM" id="SSF48008">
    <property type="entry name" value="GntR ligand-binding domain-like"/>
    <property type="match status" value="1"/>
</dbReference>
<dbReference type="InterPro" id="IPR000524">
    <property type="entry name" value="Tscrpt_reg_HTH_GntR"/>
</dbReference>
<dbReference type="Pfam" id="PF07729">
    <property type="entry name" value="FCD"/>
    <property type="match status" value="1"/>
</dbReference>
<dbReference type="PANTHER" id="PTHR43537:SF5">
    <property type="entry name" value="UXU OPERON TRANSCRIPTIONAL REGULATOR"/>
    <property type="match status" value="1"/>
</dbReference>
<dbReference type="Pfam" id="PF00392">
    <property type="entry name" value="GntR"/>
    <property type="match status" value="1"/>
</dbReference>
<evidence type="ECO:0000313" key="5">
    <source>
        <dbReference type="EMBL" id="MEL3970831.1"/>
    </source>
</evidence>
<evidence type="ECO:0000313" key="6">
    <source>
        <dbReference type="Proteomes" id="UP001389717"/>
    </source>
</evidence>
<protein>
    <submittedName>
        <fullName evidence="5">FadR/GntR family transcriptional regulator</fullName>
    </submittedName>
</protein>
<gene>
    <name evidence="5" type="ORF">AAEO50_00925</name>
</gene>
<dbReference type="InterPro" id="IPR036388">
    <property type="entry name" value="WH-like_DNA-bd_sf"/>
</dbReference>
<dbReference type="InterPro" id="IPR008920">
    <property type="entry name" value="TF_FadR/GntR_C"/>
</dbReference>
<dbReference type="RefSeq" id="WP_341979427.1">
    <property type="nucleotide sequence ID" value="NZ_JBBYAF010000001.1"/>
</dbReference>
<name>A0ABU9K403_9BACI</name>
<evidence type="ECO:0000259" key="4">
    <source>
        <dbReference type="PROSITE" id="PS50949"/>
    </source>
</evidence>
<dbReference type="Proteomes" id="UP001389717">
    <property type="component" value="Unassembled WGS sequence"/>
</dbReference>
<reference evidence="5 6" key="1">
    <citation type="submission" date="2024-04" db="EMBL/GenBank/DDBJ databases">
        <title>Bacillus oryzaecorticis sp. nov., a moderately halophilic bacterium isolated from rice husks.</title>
        <authorList>
            <person name="Zhu H.-S."/>
        </authorList>
    </citation>
    <scope>NUCLEOTIDE SEQUENCE [LARGE SCALE GENOMIC DNA]</scope>
    <source>
        <strain evidence="5 6">ZC255</strain>
    </source>
</reference>
<dbReference type="PROSITE" id="PS50949">
    <property type="entry name" value="HTH_GNTR"/>
    <property type="match status" value="1"/>
</dbReference>
<dbReference type="Gene3D" id="1.20.120.530">
    <property type="entry name" value="GntR ligand-binding domain-like"/>
    <property type="match status" value="1"/>
</dbReference>
<proteinExistence type="predicted"/>
<feature type="domain" description="HTH gntR-type" evidence="4">
    <location>
        <begin position="5"/>
        <end position="73"/>
    </location>
</feature>
<dbReference type="CDD" id="cd07377">
    <property type="entry name" value="WHTH_GntR"/>
    <property type="match status" value="1"/>
</dbReference>
<dbReference type="SUPFAM" id="SSF46785">
    <property type="entry name" value="Winged helix' DNA-binding domain"/>
    <property type="match status" value="1"/>
</dbReference>
<evidence type="ECO:0000256" key="3">
    <source>
        <dbReference type="ARBA" id="ARBA00023163"/>
    </source>
</evidence>
<dbReference type="InterPro" id="IPR036390">
    <property type="entry name" value="WH_DNA-bd_sf"/>
</dbReference>